<proteinExistence type="predicted"/>
<protein>
    <submittedName>
        <fullName evidence="1">Uncharacterized protein</fullName>
    </submittedName>
</protein>
<dbReference type="PROSITE" id="PS00508">
    <property type="entry name" value="NI_HGENASE_L_2"/>
    <property type="match status" value="1"/>
</dbReference>
<dbReference type="GO" id="GO:0016151">
    <property type="term" value="F:nickel cation binding"/>
    <property type="evidence" value="ECO:0007669"/>
    <property type="project" value="InterPro"/>
</dbReference>
<dbReference type="InterPro" id="IPR018194">
    <property type="entry name" value="Ni-dep_hyd_lsu_Ni_BS"/>
</dbReference>
<dbReference type="GO" id="GO:0008901">
    <property type="term" value="F:ferredoxin hydrogenase activity"/>
    <property type="evidence" value="ECO:0007669"/>
    <property type="project" value="InterPro"/>
</dbReference>
<evidence type="ECO:0000313" key="1">
    <source>
        <dbReference type="EMBL" id="GAH17015.1"/>
    </source>
</evidence>
<accession>X1E9J2</accession>
<reference evidence="1" key="1">
    <citation type="journal article" date="2014" name="Front. Microbiol.">
        <title>High frequency of phylogenetically diverse reductive dehalogenase-homologous genes in deep subseafloor sedimentary metagenomes.</title>
        <authorList>
            <person name="Kawai M."/>
            <person name="Futagami T."/>
            <person name="Toyoda A."/>
            <person name="Takaki Y."/>
            <person name="Nishi S."/>
            <person name="Hori S."/>
            <person name="Arai W."/>
            <person name="Tsubouchi T."/>
            <person name="Morono Y."/>
            <person name="Uchiyama I."/>
            <person name="Ito T."/>
            <person name="Fujiyama A."/>
            <person name="Inagaki F."/>
            <person name="Takami H."/>
        </authorList>
    </citation>
    <scope>NUCLEOTIDE SEQUENCE</scope>
    <source>
        <strain evidence="1">Expedition CK06-06</strain>
    </source>
</reference>
<name>X1E9J2_9ZZZZ</name>
<dbReference type="EMBL" id="BART01031733">
    <property type="protein sequence ID" value="GAH17015.1"/>
    <property type="molecule type" value="Genomic_DNA"/>
</dbReference>
<sequence>MAFRAYDPCLACATHTLPGQMPLEVIISDAKGNEVRRLSRHLHPEPLGIRVDIVP</sequence>
<comment type="caution">
    <text evidence="1">The sequence shown here is derived from an EMBL/GenBank/DDBJ whole genome shotgun (WGS) entry which is preliminary data.</text>
</comment>
<gene>
    <name evidence="1" type="ORF">S01H4_55050</name>
</gene>
<organism evidence="1">
    <name type="scientific">marine sediment metagenome</name>
    <dbReference type="NCBI Taxonomy" id="412755"/>
    <lineage>
        <taxon>unclassified sequences</taxon>
        <taxon>metagenomes</taxon>
        <taxon>ecological metagenomes</taxon>
    </lineage>
</organism>
<dbReference type="AlphaFoldDB" id="X1E9J2"/>